<sequence length="452" mass="47957">MPSATVPAGSASNEEPAAAPPHRIPQLTYRNRSAPSPAARPSPMPGRNAAPDWRAAASQDADDAITVVPTTKSVPMRTARRQVDWALEPATPAIASTPIKAAPDPQTKHKSRKKGSSFFSFLAVKEPTSGALEQYAELQRKQATAKGTSFMAGVSSQKLPLEVPRVNTKWDGLPQMAAKPDLKRASTFSAGTLYGARRSSVATTNSSSKMSRRSQRSAESSLADLGRAAAPPPSLENLSIKSHPRHDSGTGVYEPLNPPSTGDSSKRMSGPPVVSTDAVRAASNDTQARAVTTTSIVPEPRDPMIRRVKATSTTHRHSCHLPSSTPKEIAPWAEPAESPSDPWPSHFHLPHHHHPRSCGIEDVDFITSSPISGAPEKSIEEQIADAERRTASVAKAARHRGRMPPSSNAEALARLDSSPRPGGDAEAAKPSSAKQKKGGSAASRFMRFAGKG</sequence>
<dbReference type="GeneID" id="31013823"/>
<keyword evidence="3" id="KW-1185">Reference proteome</keyword>
<proteinExistence type="predicted"/>
<dbReference type="RefSeq" id="XP_020130100.1">
    <property type="nucleotide sequence ID" value="XM_020273562.1"/>
</dbReference>
<evidence type="ECO:0000256" key="1">
    <source>
        <dbReference type="SAM" id="MobiDB-lite"/>
    </source>
</evidence>
<dbReference type="EMBL" id="MNUE01000027">
    <property type="protein sequence ID" value="OJD33840.1"/>
    <property type="molecule type" value="Genomic_DNA"/>
</dbReference>
<accession>A0A1J9QZM3</accession>
<organism evidence="2 3">
    <name type="scientific">Diplodia corticola</name>
    <dbReference type="NCBI Taxonomy" id="236234"/>
    <lineage>
        <taxon>Eukaryota</taxon>
        <taxon>Fungi</taxon>
        <taxon>Dikarya</taxon>
        <taxon>Ascomycota</taxon>
        <taxon>Pezizomycotina</taxon>
        <taxon>Dothideomycetes</taxon>
        <taxon>Dothideomycetes incertae sedis</taxon>
        <taxon>Botryosphaeriales</taxon>
        <taxon>Botryosphaeriaceae</taxon>
        <taxon>Diplodia</taxon>
    </lineage>
</organism>
<protein>
    <submittedName>
        <fullName evidence="2">Ca2+-modulated nonselective cation channel polycystin</fullName>
    </submittedName>
</protein>
<feature type="compositionally biased region" description="Polar residues" evidence="1">
    <location>
        <begin position="283"/>
        <end position="294"/>
    </location>
</feature>
<dbReference type="OrthoDB" id="4117770at2759"/>
<feature type="region of interest" description="Disordered" evidence="1">
    <location>
        <begin position="390"/>
        <end position="452"/>
    </location>
</feature>
<feature type="region of interest" description="Disordered" evidence="1">
    <location>
        <begin position="94"/>
        <end position="114"/>
    </location>
</feature>
<comment type="caution">
    <text evidence="2">The sequence shown here is derived from an EMBL/GenBank/DDBJ whole genome shotgun (WGS) entry which is preliminary data.</text>
</comment>
<evidence type="ECO:0000313" key="3">
    <source>
        <dbReference type="Proteomes" id="UP000183809"/>
    </source>
</evidence>
<gene>
    <name evidence="2" type="ORF">BKCO1_2700033</name>
</gene>
<name>A0A1J9QZM3_9PEZI</name>
<feature type="region of interest" description="Disordered" evidence="1">
    <location>
        <begin position="179"/>
        <end position="294"/>
    </location>
</feature>
<feature type="compositionally biased region" description="Low complexity" evidence="1">
    <location>
        <begin position="7"/>
        <end position="17"/>
    </location>
</feature>
<reference evidence="2 3" key="1">
    <citation type="submission" date="2016-10" db="EMBL/GenBank/DDBJ databases">
        <title>Proteomics and genomics reveal pathogen-plant mechanisms compatible with a hemibiotrophic lifestyle of Diplodia corticola.</title>
        <authorList>
            <person name="Fernandes I."/>
            <person name="De Jonge R."/>
            <person name="Van De Peer Y."/>
            <person name="Devreese B."/>
            <person name="Alves A."/>
            <person name="Esteves A.C."/>
        </authorList>
    </citation>
    <scope>NUCLEOTIDE SEQUENCE [LARGE SCALE GENOMIC DNA]</scope>
    <source>
        <strain evidence="2 3">CBS 112549</strain>
    </source>
</reference>
<dbReference type="Proteomes" id="UP000183809">
    <property type="component" value="Unassembled WGS sequence"/>
</dbReference>
<evidence type="ECO:0000313" key="2">
    <source>
        <dbReference type="EMBL" id="OJD33840.1"/>
    </source>
</evidence>
<feature type="region of interest" description="Disordered" evidence="1">
    <location>
        <begin position="1"/>
        <end position="77"/>
    </location>
</feature>
<feature type="region of interest" description="Disordered" evidence="1">
    <location>
        <begin position="312"/>
        <end position="348"/>
    </location>
</feature>
<dbReference type="AlphaFoldDB" id="A0A1J9QZM3"/>